<proteinExistence type="predicted"/>
<keyword evidence="2" id="KW-1185">Reference proteome</keyword>
<dbReference type="PATRIC" id="fig|1208922.3.peg.10"/>
<dbReference type="HOGENOM" id="CLU_1999744_0_0_4"/>
<sequence length="124" mass="14369">MLRINRTALVFTLILLLVICIVFIDKWLTNNNPLSMDINNRGSGIMRLNADGKQHIAQPPQPSSDKLLEKYMLRKDAIEETKDISITNQYRKKISPEDQKKIEKDKMILLDEMSKNIKTIDLTK</sequence>
<accession>M1LAC9</accession>
<evidence type="ECO:0000313" key="1">
    <source>
        <dbReference type="EMBL" id="AGF49463.1"/>
    </source>
</evidence>
<name>M1LAC9_9PROT</name>
<dbReference type="Proteomes" id="UP000011563">
    <property type="component" value="Chromosome"/>
</dbReference>
<dbReference type="EMBL" id="CP003807">
    <property type="protein sequence ID" value="AGF49463.1"/>
    <property type="molecule type" value="Genomic_DNA"/>
</dbReference>
<organism evidence="1 2">
    <name type="scientific">Candidatus Kinetoplastidibacterium blastocrithidiae TCC012E</name>
    <dbReference type="NCBI Taxonomy" id="1208922"/>
    <lineage>
        <taxon>Bacteria</taxon>
        <taxon>Pseudomonadati</taxon>
        <taxon>Pseudomonadota</taxon>
        <taxon>Betaproteobacteria</taxon>
        <taxon>Candidatus Kinetoplastidibacterium</taxon>
    </lineage>
</organism>
<dbReference type="RefSeq" id="WP_015237735.1">
    <property type="nucleotide sequence ID" value="NC_020285.1"/>
</dbReference>
<gene>
    <name evidence="1" type="ORF">BCUE_0219</name>
</gene>
<protein>
    <submittedName>
        <fullName evidence="1">Uncharacterized protein</fullName>
    </submittedName>
</protein>
<dbReference type="KEGG" id="kbt:BCUE_0219"/>
<reference evidence="1 2" key="1">
    <citation type="journal article" date="2013" name="Genome Biol. Evol.">
        <title>Genome evolution and phylogenomic analysis of candidatus kinetoplastibacterium, the betaproteobacterial endosymbionts of strigomonas and angomonas.</title>
        <authorList>
            <person name="Alves J.M."/>
            <person name="Serrano M.G."/>
            <person name="Maia da Silva F."/>
            <person name="Voegtly L.J."/>
            <person name="Matveyev A.V."/>
            <person name="Teixeira M.M."/>
            <person name="Camargo E.P."/>
            <person name="Buck G.A."/>
        </authorList>
    </citation>
    <scope>NUCLEOTIDE SEQUENCE [LARGE SCALE GENOMIC DNA]</scope>
    <source>
        <strain evidence="1 2">TCC012E</strain>
    </source>
</reference>
<evidence type="ECO:0000313" key="2">
    <source>
        <dbReference type="Proteomes" id="UP000011563"/>
    </source>
</evidence>
<dbReference type="AlphaFoldDB" id="M1LAC9"/>